<dbReference type="EMBL" id="CP011388">
    <property type="protein sequence ID" value="ANE45476.1"/>
    <property type="molecule type" value="Genomic_DNA"/>
</dbReference>
<dbReference type="InterPro" id="IPR029058">
    <property type="entry name" value="AB_hydrolase_fold"/>
</dbReference>
<keyword evidence="3" id="KW-1185">Reference proteome</keyword>
<keyword evidence="2" id="KW-0378">Hydrolase</keyword>
<protein>
    <submittedName>
        <fullName evidence="2">Alpha/beta hydrolase</fullName>
    </submittedName>
</protein>
<name>A0A172TEW5_9BACL</name>
<evidence type="ECO:0000313" key="3">
    <source>
        <dbReference type="Proteomes" id="UP000076927"/>
    </source>
</evidence>
<dbReference type="OrthoDB" id="59888at2"/>
<sequence>MRIEQSIVKTSKGNVQYHKSGNGECRVVLINGGSGPIEGWMRVLTDISQASTVFAYNRLGVAGSDKPKESQDGITIVETLREALTLANFQPPYVLVGHSLGGLYANLFARMYPSEVAGIVFLEASHPKDLLLNQHQGKVVRWLNKALSMFDSFSPSKAFNEVHYVNQTAEQIQQLDAFPEVPVYVVTGGKENRMMPEEARKQRLANQRELLSLSKYSKHIIANNSGHFPQLTEPALVINTIKECVEQVNHRA</sequence>
<dbReference type="InterPro" id="IPR000073">
    <property type="entry name" value="AB_hydrolase_1"/>
</dbReference>
<dbReference type="STRING" id="1178515.SY83_03100"/>
<dbReference type="PANTHER" id="PTHR43689">
    <property type="entry name" value="HYDROLASE"/>
    <property type="match status" value="1"/>
</dbReference>
<dbReference type="AlphaFoldDB" id="A0A172TEW5"/>
<feature type="domain" description="AB hydrolase-1" evidence="1">
    <location>
        <begin position="27"/>
        <end position="134"/>
    </location>
</feature>
<dbReference type="PANTHER" id="PTHR43689:SF8">
    <property type="entry name" value="ALPHA_BETA-HYDROLASES SUPERFAMILY PROTEIN"/>
    <property type="match status" value="1"/>
</dbReference>
<accession>A0A172TEW5</accession>
<evidence type="ECO:0000313" key="2">
    <source>
        <dbReference type="EMBL" id="ANE45476.1"/>
    </source>
</evidence>
<dbReference type="RefSeq" id="WP_068604165.1">
    <property type="nucleotide sequence ID" value="NZ_CP011388.1"/>
</dbReference>
<dbReference type="Gene3D" id="3.40.50.1820">
    <property type="entry name" value="alpha/beta hydrolase"/>
    <property type="match status" value="1"/>
</dbReference>
<dbReference type="Proteomes" id="UP000076927">
    <property type="component" value="Chromosome"/>
</dbReference>
<organism evidence="2 3">
    <name type="scientific">Paenibacillus swuensis</name>
    <dbReference type="NCBI Taxonomy" id="1178515"/>
    <lineage>
        <taxon>Bacteria</taxon>
        <taxon>Bacillati</taxon>
        <taxon>Bacillota</taxon>
        <taxon>Bacilli</taxon>
        <taxon>Bacillales</taxon>
        <taxon>Paenibacillaceae</taxon>
        <taxon>Paenibacillus</taxon>
    </lineage>
</organism>
<dbReference type="SUPFAM" id="SSF53474">
    <property type="entry name" value="alpha/beta-Hydrolases"/>
    <property type="match status" value="1"/>
</dbReference>
<gene>
    <name evidence="2" type="ORF">SY83_03100</name>
</gene>
<reference evidence="2 3" key="1">
    <citation type="submission" date="2015-01" db="EMBL/GenBank/DDBJ databases">
        <title>Paenibacillus swuensis/DY6/whole genome sequencing.</title>
        <authorList>
            <person name="Kim M.K."/>
            <person name="Srinivasan S."/>
            <person name="Lee J.-J."/>
        </authorList>
    </citation>
    <scope>NUCLEOTIDE SEQUENCE [LARGE SCALE GENOMIC DNA]</scope>
    <source>
        <strain evidence="2 3">DY6</strain>
    </source>
</reference>
<proteinExistence type="predicted"/>
<dbReference type="GO" id="GO:0016787">
    <property type="term" value="F:hydrolase activity"/>
    <property type="evidence" value="ECO:0007669"/>
    <property type="project" value="UniProtKB-KW"/>
</dbReference>
<dbReference type="Pfam" id="PF00561">
    <property type="entry name" value="Abhydrolase_1"/>
    <property type="match status" value="1"/>
</dbReference>
<dbReference type="PATRIC" id="fig|1178515.4.peg.611"/>
<evidence type="ECO:0000259" key="1">
    <source>
        <dbReference type="Pfam" id="PF00561"/>
    </source>
</evidence>
<dbReference type="KEGG" id="pswu:SY83_03100"/>